<protein>
    <recommendedName>
        <fullName evidence="9">Pycsar effector protein domain-containing protein</fullName>
    </recommendedName>
</protein>
<keyword evidence="7 8" id="KW-0472">Membrane</keyword>
<comment type="caution">
    <text evidence="10">The sequence shown here is derived from an EMBL/GenBank/DDBJ whole genome shotgun (WGS) entry which is preliminary data.</text>
</comment>
<dbReference type="Pfam" id="PF18967">
    <property type="entry name" value="PycTM"/>
    <property type="match status" value="1"/>
</dbReference>
<evidence type="ECO:0000313" key="11">
    <source>
        <dbReference type="Proteomes" id="UP000552644"/>
    </source>
</evidence>
<evidence type="ECO:0000256" key="4">
    <source>
        <dbReference type="ARBA" id="ARBA00022741"/>
    </source>
</evidence>
<feature type="domain" description="Pycsar effector protein" evidence="9">
    <location>
        <begin position="25"/>
        <end position="198"/>
    </location>
</feature>
<dbReference type="AlphaFoldDB" id="A0A7W7QUY1"/>
<keyword evidence="3 8" id="KW-0812">Transmembrane</keyword>
<evidence type="ECO:0000256" key="8">
    <source>
        <dbReference type="SAM" id="Phobius"/>
    </source>
</evidence>
<comment type="subcellular location">
    <subcellularLocation>
        <location evidence="1">Cell membrane</location>
    </subcellularLocation>
</comment>
<accession>A0A7W7QUY1</accession>
<feature type="transmembrane region" description="Helical" evidence="8">
    <location>
        <begin position="72"/>
        <end position="99"/>
    </location>
</feature>
<evidence type="ECO:0000256" key="5">
    <source>
        <dbReference type="ARBA" id="ARBA00022989"/>
    </source>
</evidence>
<evidence type="ECO:0000259" key="9">
    <source>
        <dbReference type="Pfam" id="PF18967"/>
    </source>
</evidence>
<evidence type="ECO:0000313" key="10">
    <source>
        <dbReference type="EMBL" id="MBB4920242.1"/>
    </source>
</evidence>
<feature type="transmembrane region" description="Helical" evidence="8">
    <location>
        <begin position="183"/>
        <end position="204"/>
    </location>
</feature>
<sequence length="206" mass="22386">MLKIVRGVPREGEVAQERDEVLFYLDEVLAEVRADNRRQNRKALALLAAAVLAAVAAGLLKPDLLPGQVGWLWWTGAFFYAMGAVMLVGALHPLVSGLAGRTIERRRSYAGRLHTWNPPVQREDPDQARGGRSRGAFSEEALADLWARLGVQDTATGADELVLLIRRLGAVAQAKDRYIRRGMLLFLVAAACCLFSVAVGQAILGG</sequence>
<dbReference type="InterPro" id="IPR043760">
    <property type="entry name" value="PycTM_dom"/>
</dbReference>
<gene>
    <name evidence="10" type="ORF">FHS44_007386</name>
</gene>
<keyword evidence="6" id="KW-0051">Antiviral defense</keyword>
<reference evidence="10 11" key="1">
    <citation type="submission" date="2020-08" db="EMBL/GenBank/DDBJ databases">
        <title>Genomic Encyclopedia of Type Strains, Phase III (KMG-III): the genomes of soil and plant-associated and newly described type strains.</title>
        <authorList>
            <person name="Whitman W."/>
        </authorList>
    </citation>
    <scope>NUCLEOTIDE SEQUENCE [LARGE SCALE GENOMIC DNA]</scope>
    <source>
        <strain evidence="10 11">CECT 8840</strain>
    </source>
</reference>
<evidence type="ECO:0000256" key="2">
    <source>
        <dbReference type="ARBA" id="ARBA00022475"/>
    </source>
</evidence>
<dbReference type="EMBL" id="JACHJP010000012">
    <property type="protein sequence ID" value="MBB4920242.1"/>
    <property type="molecule type" value="Genomic_DNA"/>
</dbReference>
<keyword evidence="11" id="KW-1185">Reference proteome</keyword>
<keyword evidence="5 8" id="KW-1133">Transmembrane helix</keyword>
<evidence type="ECO:0000256" key="7">
    <source>
        <dbReference type="ARBA" id="ARBA00023136"/>
    </source>
</evidence>
<keyword evidence="4" id="KW-0547">Nucleotide-binding</keyword>
<evidence type="ECO:0000256" key="6">
    <source>
        <dbReference type="ARBA" id="ARBA00023118"/>
    </source>
</evidence>
<evidence type="ECO:0000256" key="3">
    <source>
        <dbReference type="ARBA" id="ARBA00022692"/>
    </source>
</evidence>
<keyword evidence="2" id="KW-1003">Cell membrane</keyword>
<organism evidence="10 11">
    <name type="scientific">Streptosporangium saharense</name>
    <dbReference type="NCBI Taxonomy" id="1706840"/>
    <lineage>
        <taxon>Bacteria</taxon>
        <taxon>Bacillati</taxon>
        <taxon>Actinomycetota</taxon>
        <taxon>Actinomycetes</taxon>
        <taxon>Streptosporangiales</taxon>
        <taxon>Streptosporangiaceae</taxon>
        <taxon>Streptosporangium</taxon>
    </lineage>
</organism>
<name>A0A7W7QUY1_9ACTN</name>
<proteinExistence type="predicted"/>
<dbReference type="RefSeq" id="WP_184724000.1">
    <property type="nucleotide sequence ID" value="NZ_JACHJP010000012.1"/>
</dbReference>
<evidence type="ECO:0000256" key="1">
    <source>
        <dbReference type="ARBA" id="ARBA00004236"/>
    </source>
</evidence>
<feature type="transmembrane region" description="Helical" evidence="8">
    <location>
        <begin position="43"/>
        <end position="60"/>
    </location>
</feature>
<dbReference type="Proteomes" id="UP000552644">
    <property type="component" value="Unassembled WGS sequence"/>
</dbReference>